<dbReference type="RefSeq" id="WP_264533508.1">
    <property type="nucleotide sequence ID" value="NZ_CP092332.1"/>
</dbReference>
<accession>A0ABY8N3H0</accession>
<dbReference type="EMBL" id="CP092332">
    <property type="protein sequence ID" value="WGK93763.1"/>
    <property type="molecule type" value="Genomic_DNA"/>
</dbReference>
<reference evidence="1 2" key="2">
    <citation type="submission" date="2023-06" db="EMBL/GenBank/DDBJ databases">
        <title>Complete Genome Sequence of Flavobacterium keumense K3R-10.</title>
        <authorList>
            <person name="Jeong H."/>
            <person name="Jhang S.Y."/>
            <person name="Kim J.N."/>
        </authorList>
    </citation>
    <scope>NUCLEOTIDE SEQUENCE [LARGE SCALE GENOMIC DNA]</scope>
    <source>
        <strain evidence="1 2">K3R-10</strain>
    </source>
</reference>
<name>A0ABY8N3H0_9FLAO</name>
<proteinExistence type="predicted"/>
<organism evidence="1 2">
    <name type="scientific">Flavobacterium keumense</name>
    <dbReference type="NCBI Taxonomy" id="1306518"/>
    <lineage>
        <taxon>Bacteria</taxon>
        <taxon>Pseudomonadati</taxon>
        <taxon>Bacteroidota</taxon>
        <taxon>Flavobacteriia</taxon>
        <taxon>Flavobacteriales</taxon>
        <taxon>Flavobacteriaceae</taxon>
        <taxon>Flavobacterium</taxon>
    </lineage>
</organism>
<evidence type="ECO:0000313" key="1">
    <source>
        <dbReference type="EMBL" id="WGK93763.1"/>
    </source>
</evidence>
<sequence>MNIKYDLRKISQRQRIIRLLLLSHAYRLYSKISINHSLLRSSNNYQNAEKMSDFVNFIFNVQKSIPSDFIYNKNELTNEIIDDHKEFSELVKGWEKVDNNVSKNLIEAFCKAIEHGNKCIALKISPFAIYQFQALFSYSISEMSKKSLLEELCEYSLFTNNILPINGKKIRYTINEIERLYNEISDKQKQRSIAKKYN</sequence>
<keyword evidence="2" id="KW-1185">Reference proteome</keyword>
<gene>
    <name evidence="1" type="ORF">MG292_06580</name>
</gene>
<reference evidence="1 2" key="1">
    <citation type="submission" date="2022-02" db="EMBL/GenBank/DDBJ databases">
        <authorList>
            <person name="Cha I.-T."/>
            <person name="Lee K.-E."/>
            <person name="Park S.-J."/>
        </authorList>
    </citation>
    <scope>NUCLEOTIDE SEQUENCE [LARGE SCALE GENOMIC DNA]</scope>
    <source>
        <strain evidence="1 2">K3R-10</strain>
    </source>
</reference>
<dbReference type="Proteomes" id="UP001232117">
    <property type="component" value="Chromosome"/>
</dbReference>
<evidence type="ECO:0000313" key="2">
    <source>
        <dbReference type="Proteomes" id="UP001232117"/>
    </source>
</evidence>
<protein>
    <submittedName>
        <fullName evidence="1">Uncharacterized protein</fullName>
    </submittedName>
</protein>